<protein>
    <recommendedName>
        <fullName evidence="9">AAA+ ATPase domain-containing protein</fullName>
    </recommendedName>
</protein>
<dbReference type="GO" id="GO:0003677">
    <property type="term" value="F:DNA binding"/>
    <property type="evidence" value="ECO:0007669"/>
    <property type="project" value="UniProtKB-KW"/>
</dbReference>
<keyword evidence="8" id="KW-0234">DNA repair</keyword>
<evidence type="ECO:0000256" key="4">
    <source>
        <dbReference type="ARBA" id="ARBA00022801"/>
    </source>
</evidence>
<dbReference type="InterPro" id="IPR041445">
    <property type="entry name" value="AAA_lid_4"/>
</dbReference>
<name>A0A6A6K0L9_HEVBR</name>
<dbReference type="InterPro" id="IPR027417">
    <property type="entry name" value="P-loop_NTPase"/>
</dbReference>
<dbReference type="PANTHER" id="PTHR42848">
    <property type="match status" value="1"/>
</dbReference>
<dbReference type="AlphaFoldDB" id="A0A6A6K0L9"/>
<dbReference type="InterPro" id="IPR000085">
    <property type="entry name" value="RuvA"/>
</dbReference>
<evidence type="ECO:0000256" key="2">
    <source>
        <dbReference type="ARBA" id="ARBA00022741"/>
    </source>
</evidence>
<keyword evidence="7" id="KW-0233">DNA recombination</keyword>
<dbReference type="SMART" id="SM00382">
    <property type="entry name" value="AAA"/>
    <property type="match status" value="1"/>
</dbReference>
<organism evidence="10 11">
    <name type="scientific">Hevea brasiliensis</name>
    <name type="common">Para rubber tree</name>
    <name type="synonym">Siphonia brasiliensis</name>
    <dbReference type="NCBI Taxonomy" id="3981"/>
    <lineage>
        <taxon>Eukaryota</taxon>
        <taxon>Viridiplantae</taxon>
        <taxon>Streptophyta</taxon>
        <taxon>Embryophyta</taxon>
        <taxon>Tracheophyta</taxon>
        <taxon>Spermatophyta</taxon>
        <taxon>Magnoliopsida</taxon>
        <taxon>eudicotyledons</taxon>
        <taxon>Gunneridae</taxon>
        <taxon>Pentapetalae</taxon>
        <taxon>rosids</taxon>
        <taxon>fabids</taxon>
        <taxon>Malpighiales</taxon>
        <taxon>Euphorbiaceae</taxon>
        <taxon>Crotonoideae</taxon>
        <taxon>Micrandreae</taxon>
        <taxon>Hevea</taxon>
    </lineage>
</organism>
<keyword evidence="1" id="KW-0963">Cytoplasm</keyword>
<dbReference type="Gene3D" id="1.10.10.10">
    <property type="entry name" value="Winged helix-like DNA-binding domain superfamily/Winged helix DNA-binding domain"/>
    <property type="match status" value="1"/>
</dbReference>
<feature type="domain" description="AAA+ ATPase" evidence="9">
    <location>
        <begin position="194"/>
        <end position="325"/>
    </location>
</feature>
<keyword evidence="4" id="KW-0378">Hydrolase</keyword>
<dbReference type="GO" id="GO:0006281">
    <property type="term" value="P:DNA repair"/>
    <property type="evidence" value="ECO:0007669"/>
    <property type="project" value="UniProtKB-KW"/>
</dbReference>
<dbReference type="CDD" id="cd00009">
    <property type="entry name" value="AAA"/>
    <property type="match status" value="1"/>
</dbReference>
<dbReference type="InterPro" id="IPR004605">
    <property type="entry name" value="DNA_helicase_Holl-junc_RuvB"/>
</dbReference>
<dbReference type="SUPFAM" id="SSF52540">
    <property type="entry name" value="P-loop containing nucleoside triphosphate hydrolases"/>
    <property type="match status" value="1"/>
</dbReference>
<accession>A0A6A6K0L9</accession>
<evidence type="ECO:0000256" key="3">
    <source>
        <dbReference type="ARBA" id="ARBA00022763"/>
    </source>
</evidence>
<dbReference type="NCBIfam" id="NF011194">
    <property type="entry name" value="PRK14600.1"/>
    <property type="match status" value="1"/>
</dbReference>
<dbReference type="NCBIfam" id="NF000868">
    <property type="entry name" value="PRK00080.1"/>
    <property type="match status" value="1"/>
</dbReference>
<evidence type="ECO:0000259" key="9">
    <source>
        <dbReference type="SMART" id="SM00382"/>
    </source>
</evidence>
<proteinExistence type="inferred from homology"/>
<evidence type="ECO:0000256" key="6">
    <source>
        <dbReference type="ARBA" id="ARBA00023125"/>
    </source>
</evidence>
<keyword evidence="5" id="KW-0067">ATP-binding</keyword>
<dbReference type="InterPro" id="IPR036388">
    <property type="entry name" value="WH-like_DNA-bd_sf"/>
</dbReference>
<dbReference type="GO" id="GO:0005524">
    <property type="term" value="F:ATP binding"/>
    <property type="evidence" value="ECO:0007669"/>
    <property type="project" value="UniProtKB-KW"/>
</dbReference>
<evidence type="ECO:0000256" key="1">
    <source>
        <dbReference type="ARBA" id="ARBA00022490"/>
    </source>
</evidence>
<dbReference type="NCBIfam" id="TIGR00635">
    <property type="entry name" value="ruvB"/>
    <property type="match status" value="1"/>
</dbReference>
<dbReference type="SUPFAM" id="SSF46785">
    <property type="entry name" value="Winged helix' DNA-binding domain"/>
    <property type="match status" value="1"/>
</dbReference>
<dbReference type="InterPro" id="IPR003593">
    <property type="entry name" value="AAA+_ATPase"/>
</dbReference>
<dbReference type="NCBIfam" id="TIGR00084">
    <property type="entry name" value="ruvA"/>
    <property type="match status" value="1"/>
</dbReference>
<dbReference type="SUPFAM" id="SSF47781">
    <property type="entry name" value="RuvA domain 2-like"/>
    <property type="match status" value="1"/>
</dbReference>
<dbReference type="GO" id="GO:0006310">
    <property type="term" value="P:DNA recombination"/>
    <property type="evidence" value="ECO:0007669"/>
    <property type="project" value="UniProtKB-KW"/>
</dbReference>
<keyword evidence="6" id="KW-0238">DNA-binding</keyword>
<evidence type="ECO:0000313" key="11">
    <source>
        <dbReference type="Proteomes" id="UP000467840"/>
    </source>
</evidence>
<dbReference type="EMBL" id="JAAGAX010000511">
    <property type="protein sequence ID" value="KAF2281678.1"/>
    <property type="molecule type" value="Genomic_DNA"/>
</dbReference>
<sequence>MQQPRHTVCRRSWVPGTYTGKVLSGCKSGDRVRLYIETYVGRDGVSQLYGFATREEQNCMRMLIKVSGVNYKTAMAILDVLTPDQVFSAIVNEDKAALKVGGVGEKLTSRIISELAPQVQKLEFNKFATASRTDSEAVAALLSLGDTLHKYEALPEDHRNAALRPCLIEEFVGQTEVIKNLKIFIQSAYERREPMDHVLLYGPPGLGKTTLAHIIAKELKVNFRSTAGPLLSKAGDLAAILTNLQPMDVLFIDEIHRLNRNIEEILYSAMEDYCLDIVVGEGCGARTLKIDIPVFTLIGATTRFGLLSNPLRDRFGIPLHLEFYSVDELVLVIKRAAGVICANIDDSGAREIASRSRGTPRIALRLFRRVRDFSEFERHGTIDGKFANNALSRLGIDGAGFDKMDLKYLKFVFEAKGPVGIDTIASALSEDVGNIEETIEPYLIKTCFIQRTPRGRVLTQKGFDYLMSSKYI</sequence>
<dbReference type="InterPro" id="IPR036390">
    <property type="entry name" value="WH_DNA-bd_sf"/>
</dbReference>
<dbReference type="Pfam" id="PF14520">
    <property type="entry name" value="HHH_5"/>
    <property type="match status" value="1"/>
</dbReference>
<comment type="caution">
    <text evidence="10">The sequence shown here is derived from an EMBL/GenBank/DDBJ whole genome shotgun (WGS) entry which is preliminary data.</text>
</comment>
<dbReference type="Pfam" id="PF17864">
    <property type="entry name" value="AAA_lid_4"/>
    <property type="match status" value="1"/>
</dbReference>
<dbReference type="InterPro" id="IPR010994">
    <property type="entry name" value="RuvA_2-like"/>
</dbReference>
<evidence type="ECO:0000256" key="7">
    <source>
        <dbReference type="ARBA" id="ARBA00023172"/>
    </source>
</evidence>
<dbReference type="GO" id="GO:0009378">
    <property type="term" value="F:four-way junction helicase activity"/>
    <property type="evidence" value="ECO:0007669"/>
    <property type="project" value="InterPro"/>
</dbReference>
<keyword evidence="11" id="KW-1185">Reference proteome</keyword>
<dbReference type="HAMAP" id="MF_00016">
    <property type="entry name" value="DNA_HJ_migration_RuvB"/>
    <property type="match status" value="1"/>
</dbReference>
<reference evidence="10 11" key="1">
    <citation type="journal article" date="2020" name="Mol. Plant">
        <title>The Chromosome-Based Rubber Tree Genome Provides New Insights into Spurge Genome Evolution and Rubber Biosynthesis.</title>
        <authorList>
            <person name="Liu J."/>
            <person name="Shi C."/>
            <person name="Shi C.C."/>
            <person name="Li W."/>
            <person name="Zhang Q.J."/>
            <person name="Zhang Y."/>
            <person name="Li K."/>
            <person name="Lu H.F."/>
            <person name="Shi C."/>
            <person name="Zhu S.T."/>
            <person name="Xiao Z.Y."/>
            <person name="Nan H."/>
            <person name="Yue Y."/>
            <person name="Zhu X.G."/>
            <person name="Wu Y."/>
            <person name="Hong X.N."/>
            <person name="Fan G.Y."/>
            <person name="Tong Y."/>
            <person name="Zhang D."/>
            <person name="Mao C.L."/>
            <person name="Liu Y.L."/>
            <person name="Hao S.J."/>
            <person name="Liu W.Q."/>
            <person name="Lv M.Q."/>
            <person name="Zhang H.B."/>
            <person name="Liu Y."/>
            <person name="Hu-Tang G.R."/>
            <person name="Wang J.P."/>
            <person name="Wang J.H."/>
            <person name="Sun Y.H."/>
            <person name="Ni S.B."/>
            <person name="Chen W.B."/>
            <person name="Zhang X.C."/>
            <person name="Jiao Y.N."/>
            <person name="Eichler E.E."/>
            <person name="Li G.H."/>
            <person name="Liu X."/>
            <person name="Gao L.Z."/>
        </authorList>
    </citation>
    <scope>NUCLEOTIDE SEQUENCE [LARGE SCALE GENOMIC DNA]</scope>
    <source>
        <strain evidence="11">cv. GT1</strain>
        <tissue evidence="10">Leaf</tissue>
    </source>
</reference>
<evidence type="ECO:0000256" key="5">
    <source>
        <dbReference type="ARBA" id="ARBA00022840"/>
    </source>
</evidence>
<evidence type="ECO:0000256" key="8">
    <source>
        <dbReference type="ARBA" id="ARBA00023204"/>
    </source>
</evidence>
<dbReference type="Pfam" id="PF05496">
    <property type="entry name" value="RuvB_N"/>
    <property type="match status" value="1"/>
</dbReference>
<dbReference type="Proteomes" id="UP000467840">
    <property type="component" value="Unassembled WGS sequence"/>
</dbReference>
<dbReference type="Gene3D" id="3.40.50.300">
    <property type="entry name" value="P-loop containing nucleotide triphosphate hydrolases"/>
    <property type="match status" value="1"/>
</dbReference>
<keyword evidence="2" id="KW-0547">Nucleotide-binding</keyword>
<dbReference type="InterPro" id="IPR008823">
    <property type="entry name" value="RuvB_wg_C"/>
</dbReference>
<dbReference type="Gene3D" id="1.10.150.20">
    <property type="entry name" value="5' to 3' exonuclease, C-terminal subdomain"/>
    <property type="match status" value="1"/>
</dbReference>
<keyword evidence="3" id="KW-0227">DNA damage</keyword>
<gene>
    <name evidence="10" type="ORF">GH714_042502</name>
</gene>
<dbReference type="PANTHER" id="PTHR42848:SF1">
    <property type="entry name" value="HOLLIDAY JUNCTION BRANCH MIGRATION COMPLEX SUBUNIT RUVB"/>
    <property type="match status" value="1"/>
</dbReference>
<dbReference type="Pfam" id="PF05491">
    <property type="entry name" value="WHD_RuvB"/>
    <property type="match status" value="1"/>
</dbReference>
<dbReference type="GO" id="GO:0016787">
    <property type="term" value="F:hydrolase activity"/>
    <property type="evidence" value="ECO:0007669"/>
    <property type="project" value="UniProtKB-KW"/>
</dbReference>
<dbReference type="Gene3D" id="1.10.8.60">
    <property type="match status" value="1"/>
</dbReference>
<evidence type="ECO:0000313" key="10">
    <source>
        <dbReference type="EMBL" id="KAF2281678.1"/>
    </source>
</evidence>
<dbReference type="InterPro" id="IPR008824">
    <property type="entry name" value="RuvB-like_N"/>
</dbReference>